<comment type="function">
    <text evidence="18">DNA polymerase III is a complex, multichain enzyme responsible for most of the replicative synthesis in bacteria. The epsilon subunit contain the editing function and is a proofreading 3'-5' exonuclease.</text>
</comment>
<feature type="binding site" evidence="16">
    <location>
        <position position="14"/>
    </location>
    <ligand>
        <name>substrate</name>
    </ligand>
</feature>
<feature type="binding site" evidence="16">
    <location>
        <position position="64"/>
    </location>
    <ligand>
        <name>substrate</name>
    </ligand>
</feature>
<feature type="binding site" evidence="17">
    <location>
        <position position="164"/>
    </location>
    <ligand>
        <name>a divalent metal cation</name>
        <dbReference type="ChEBI" id="CHEBI:60240"/>
        <label>1</label>
        <note>catalytic</note>
    </ligand>
</feature>
<dbReference type="GO" id="GO:0045004">
    <property type="term" value="P:DNA replication proofreading"/>
    <property type="evidence" value="ECO:0007669"/>
    <property type="project" value="TreeGrafter"/>
</dbReference>
<dbReference type="CDD" id="cd06131">
    <property type="entry name" value="DNA_pol_III_epsilon_Ecoli_like"/>
    <property type="match status" value="1"/>
</dbReference>
<keyword evidence="13 17" id="KW-0464">Manganese</keyword>
<feature type="binding site" evidence="16">
    <location>
        <position position="164"/>
    </location>
    <ligand>
        <name>substrate</name>
    </ligand>
</feature>
<evidence type="ECO:0000256" key="16">
    <source>
        <dbReference type="PIRSR" id="PIRSR606309-2"/>
    </source>
</evidence>
<keyword evidence="9 18" id="KW-0378">Hydrolase</keyword>
<dbReference type="NCBIfam" id="TIGR01406">
    <property type="entry name" value="dnaQ_proteo"/>
    <property type="match status" value="1"/>
</dbReference>
<keyword evidence="4 18" id="KW-0808">Transferase</keyword>
<feature type="binding site" evidence="16">
    <location>
        <position position="16"/>
    </location>
    <ligand>
        <name>substrate</name>
    </ligand>
</feature>
<dbReference type="InterPro" id="IPR006054">
    <property type="entry name" value="DnaQ"/>
</dbReference>
<dbReference type="Gene3D" id="3.30.420.10">
    <property type="entry name" value="Ribonuclease H-like superfamily/Ribonuclease H"/>
    <property type="match status" value="1"/>
</dbReference>
<dbReference type="NCBIfam" id="NF004316">
    <property type="entry name" value="PRK05711.1"/>
    <property type="match status" value="1"/>
</dbReference>
<evidence type="ECO:0000256" key="15">
    <source>
        <dbReference type="PIRSR" id="PIRSR606309-1"/>
    </source>
</evidence>
<evidence type="ECO:0000256" key="8">
    <source>
        <dbReference type="ARBA" id="ARBA00022723"/>
    </source>
</evidence>
<dbReference type="InterPro" id="IPR012337">
    <property type="entry name" value="RNaseH-like_sf"/>
</dbReference>
<comment type="catalytic activity">
    <reaction evidence="14 18">
        <text>DNA(n) + a 2'-deoxyribonucleoside 5'-triphosphate = DNA(n+1) + diphosphate</text>
        <dbReference type="Rhea" id="RHEA:22508"/>
        <dbReference type="Rhea" id="RHEA-COMP:17339"/>
        <dbReference type="Rhea" id="RHEA-COMP:17340"/>
        <dbReference type="ChEBI" id="CHEBI:33019"/>
        <dbReference type="ChEBI" id="CHEBI:61560"/>
        <dbReference type="ChEBI" id="CHEBI:173112"/>
        <dbReference type="EC" id="2.7.7.7"/>
    </reaction>
</comment>
<dbReference type="GO" id="GO:0003887">
    <property type="term" value="F:DNA-directed DNA polymerase activity"/>
    <property type="evidence" value="ECO:0007669"/>
    <property type="project" value="UniProtKB-KW"/>
</dbReference>
<accession>A0A127QKT9</accession>
<evidence type="ECO:0000256" key="10">
    <source>
        <dbReference type="ARBA" id="ARBA00022839"/>
    </source>
</evidence>
<dbReference type="EC" id="2.7.7.7" evidence="2 18"/>
<dbReference type="FunFam" id="3.30.420.10:FF:000012">
    <property type="entry name" value="DNA polymerase III subunit epsilon"/>
    <property type="match status" value="1"/>
</dbReference>
<evidence type="ECO:0000256" key="6">
    <source>
        <dbReference type="ARBA" id="ARBA00022705"/>
    </source>
</evidence>
<evidence type="ECO:0000256" key="1">
    <source>
        <dbReference type="ARBA" id="ARBA00001936"/>
    </source>
</evidence>
<name>A0A127QKT9_9BURK</name>
<keyword evidence="6 18" id="KW-0235">DNA replication</keyword>
<keyword evidence="5 18" id="KW-0548">Nucleotidyltransferase</keyword>
<evidence type="ECO:0000259" key="19">
    <source>
        <dbReference type="SMART" id="SM00479"/>
    </source>
</evidence>
<keyword evidence="7 18" id="KW-0540">Nuclease</keyword>
<keyword evidence="12 18" id="KW-0239">DNA-directed DNA polymerase</keyword>
<proteinExistence type="predicted"/>
<keyword evidence="21" id="KW-1185">Reference proteome</keyword>
<dbReference type="PANTHER" id="PTHR30231:SF41">
    <property type="entry name" value="DNA POLYMERASE III SUBUNIT EPSILON"/>
    <property type="match status" value="1"/>
</dbReference>
<dbReference type="InterPro" id="IPR013520">
    <property type="entry name" value="Ribonucl_H"/>
</dbReference>
<evidence type="ECO:0000256" key="3">
    <source>
        <dbReference type="ARBA" id="ARBA00020352"/>
    </source>
</evidence>
<sequence>MRLQNTGDRMVVLDTETTGLNPRTGDRVIEIGCVELINRRLTGNNFHRYINPERDSEEGALAVHGLTTAFLSDKPKFAEIFEELREYIRGAQVIIHNAPFDLGFLDAEYKLLGHGPFSSDISGVIDTLVQAKEMYPGKRNSLDALCDRYGISNAHRTLHGALLDSELLAEVYLAMTRGQNSFSIDHGGSHNDADSEGVTLELLPLAEITVRAASAEELAEHELVLNGLDKDAKGTCIWRQVPVEATENPAQN</sequence>
<dbReference type="SMART" id="SM00479">
    <property type="entry name" value="EXOIII"/>
    <property type="match status" value="1"/>
</dbReference>
<keyword evidence="11 17" id="KW-0460">Magnesium</keyword>
<reference evidence="20 21" key="1">
    <citation type="submission" date="2015-11" db="EMBL/GenBank/DDBJ databases">
        <title>Exploring the genomic traits of fungus-feeding bacterial genus Collimonas.</title>
        <authorList>
            <person name="Song C."/>
            <person name="Schmidt R."/>
            <person name="de Jager V."/>
            <person name="Krzyzanowska D."/>
            <person name="Jongedijk E."/>
            <person name="Cankar K."/>
            <person name="Beekwilder J."/>
            <person name="van Veen A."/>
            <person name="de Boer W."/>
            <person name="van Veen J.A."/>
            <person name="Garbeva P."/>
        </authorList>
    </citation>
    <scope>NUCLEOTIDE SEQUENCE [LARGE SCALE GENOMIC DNA]</scope>
    <source>
        <strain evidence="20 21">Ter282</strain>
    </source>
</reference>
<dbReference type="AlphaFoldDB" id="A0A127QKT9"/>
<organism evidence="20 21">
    <name type="scientific">Collimonas arenae</name>
    <dbReference type="NCBI Taxonomy" id="279058"/>
    <lineage>
        <taxon>Bacteria</taxon>
        <taxon>Pseudomonadati</taxon>
        <taxon>Pseudomonadota</taxon>
        <taxon>Betaproteobacteria</taxon>
        <taxon>Burkholderiales</taxon>
        <taxon>Oxalobacteraceae</taxon>
        <taxon>Collimonas</taxon>
    </lineage>
</organism>
<dbReference type="GO" id="GO:0046872">
    <property type="term" value="F:metal ion binding"/>
    <property type="evidence" value="ECO:0007669"/>
    <property type="project" value="UniProtKB-KW"/>
</dbReference>
<feature type="active site" description="Proton acceptor" evidence="15">
    <location>
        <position position="159"/>
    </location>
</feature>
<evidence type="ECO:0000313" key="21">
    <source>
        <dbReference type="Proteomes" id="UP000071778"/>
    </source>
</evidence>
<feature type="binding site" evidence="17">
    <location>
        <position position="16"/>
    </location>
    <ligand>
        <name>a divalent metal cation</name>
        <dbReference type="ChEBI" id="CHEBI:60240"/>
        <label>1</label>
        <note>catalytic</note>
    </ligand>
</feature>
<feature type="domain" description="Exonuclease" evidence="19">
    <location>
        <begin position="9"/>
        <end position="181"/>
    </location>
</feature>
<gene>
    <name evidence="18 20" type="primary">dnaQ</name>
    <name evidence="20" type="ORF">CAter282_2959</name>
</gene>
<evidence type="ECO:0000256" key="9">
    <source>
        <dbReference type="ARBA" id="ARBA00022801"/>
    </source>
</evidence>
<comment type="cofactor">
    <cofactor evidence="1 18">
        <name>Mn(2+)</name>
        <dbReference type="ChEBI" id="CHEBI:29035"/>
    </cofactor>
</comment>
<evidence type="ECO:0000256" key="17">
    <source>
        <dbReference type="PIRSR" id="PIRSR606309-3"/>
    </source>
</evidence>
<keyword evidence="8 17" id="KW-0479">Metal-binding</keyword>
<evidence type="ECO:0000256" key="18">
    <source>
        <dbReference type="RuleBase" id="RU364087"/>
    </source>
</evidence>
<dbReference type="InterPro" id="IPR036397">
    <property type="entry name" value="RNaseH_sf"/>
</dbReference>
<dbReference type="SUPFAM" id="SSF53098">
    <property type="entry name" value="Ribonuclease H-like"/>
    <property type="match status" value="1"/>
</dbReference>
<dbReference type="GO" id="GO:0008408">
    <property type="term" value="F:3'-5' exonuclease activity"/>
    <property type="evidence" value="ECO:0007669"/>
    <property type="project" value="TreeGrafter"/>
</dbReference>
<evidence type="ECO:0000313" key="20">
    <source>
        <dbReference type="EMBL" id="AMP10680.1"/>
    </source>
</evidence>
<evidence type="ECO:0000256" key="4">
    <source>
        <dbReference type="ARBA" id="ARBA00022679"/>
    </source>
</evidence>
<evidence type="ECO:0000256" key="13">
    <source>
        <dbReference type="ARBA" id="ARBA00023211"/>
    </source>
</evidence>
<comment type="subunit">
    <text evidence="18">DNA polymerase III contains a core (composed of alpha, epsilon and theta chains) that associates with a tau subunit. This core dimerizes to form the POLIII' complex. PolIII' associates with the gamma complex (composed of gamma, delta, delta', psi and chi chains) and with the beta chain to form the complete DNA polymerase III complex.</text>
</comment>
<dbReference type="EMBL" id="CP013235">
    <property type="protein sequence ID" value="AMP10680.1"/>
    <property type="molecule type" value="Genomic_DNA"/>
</dbReference>
<keyword evidence="10 18" id="KW-0269">Exonuclease</keyword>
<dbReference type="PANTHER" id="PTHR30231">
    <property type="entry name" value="DNA POLYMERASE III SUBUNIT EPSILON"/>
    <property type="match status" value="1"/>
</dbReference>
<dbReference type="GO" id="GO:0003677">
    <property type="term" value="F:DNA binding"/>
    <property type="evidence" value="ECO:0007669"/>
    <property type="project" value="InterPro"/>
</dbReference>
<dbReference type="GO" id="GO:0005829">
    <property type="term" value="C:cytosol"/>
    <property type="evidence" value="ECO:0007669"/>
    <property type="project" value="TreeGrafter"/>
</dbReference>
<evidence type="ECO:0000256" key="12">
    <source>
        <dbReference type="ARBA" id="ARBA00022932"/>
    </source>
</evidence>
<evidence type="ECO:0000256" key="7">
    <source>
        <dbReference type="ARBA" id="ARBA00022722"/>
    </source>
</evidence>
<comment type="cofactor">
    <cofactor evidence="17">
        <name>Mg(2+)</name>
        <dbReference type="ChEBI" id="CHEBI:18420"/>
    </cofactor>
    <cofactor evidence="17">
        <name>Mn(2+)</name>
        <dbReference type="ChEBI" id="CHEBI:29035"/>
    </cofactor>
    <text evidence="17">Binds 2 divalent metal cations. Magnesium or manganese.</text>
</comment>
<evidence type="ECO:0000256" key="5">
    <source>
        <dbReference type="ARBA" id="ARBA00022695"/>
    </source>
</evidence>
<dbReference type="NCBIfam" id="TIGR00573">
    <property type="entry name" value="dnaq"/>
    <property type="match status" value="1"/>
</dbReference>
<dbReference type="InterPro" id="IPR006309">
    <property type="entry name" value="DnaQ_proteo"/>
</dbReference>
<evidence type="ECO:0000256" key="11">
    <source>
        <dbReference type="ARBA" id="ARBA00022842"/>
    </source>
</evidence>
<dbReference type="PATRIC" id="fig|279058.18.peg.2911"/>
<evidence type="ECO:0000256" key="14">
    <source>
        <dbReference type="ARBA" id="ARBA00049244"/>
    </source>
</evidence>
<evidence type="ECO:0000256" key="2">
    <source>
        <dbReference type="ARBA" id="ARBA00012417"/>
    </source>
</evidence>
<dbReference type="Proteomes" id="UP000071778">
    <property type="component" value="Chromosome"/>
</dbReference>
<dbReference type="Pfam" id="PF00929">
    <property type="entry name" value="RNase_T"/>
    <property type="match status" value="1"/>
</dbReference>
<protein>
    <recommendedName>
        <fullName evidence="3 18">DNA polymerase III subunit epsilon</fullName>
        <ecNumber evidence="2 18">2.7.7.7</ecNumber>
    </recommendedName>
</protein>
<feature type="binding site" evidence="17">
    <location>
        <position position="14"/>
    </location>
    <ligand>
        <name>a divalent metal cation</name>
        <dbReference type="ChEBI" id="CHEBI:60240"/>
        <label>1</label>
        <note>catalytic</note>
    </ligand>
</feature>